<dbReference type="STRING" id="641691.SAMN05421636_102327"/>
<dbReference type="InterPro" id="IPR029767">
    <property type="entry name" value="WecB-like"/>
</dbReference>
<evidence type="ECO:0000313" key="3">
    <source>
        <dbReference type="EMBL" id="SDD92250.1"/>
    </source>
</evidence>
<dbReference type="SUPFAM" id="SSF53756">
    <property type="entry name" value="UDP-Glycosyltransferase/glycogen phosphorylase"/>
    <property type="match status" value="1"/>
</dbReference>
<dbReference type="RefSeq" id="WP_091866191.1">
    <property type="nucleotide sequence ID" value="NZ_FNAO01000002.1"/>
</dbReference>
<evidence type="ECO:0000256" key="1">
    <source>
        <dbReference type="RuleBase" id="RU003513"/>
    </source>
</evidence>
<dbReference type="GO" id="GO:0016853">
    <property type="term" value="F:isomerase activity"/>
    <property type="evidence" value="ECO:0007669"/>
    <property type="project" value="UniProtKB-KW"/>
</dbReference>
<evidence type="ECO:0000313" key="4">
    <source>
        <dbReference type="Proteomes" id="UP000199109"/>
    </source>
</evidence>
<evidence type="ECO:0000259" key="2">
    <source>
        <dbReference type="Pfam" id="PF02350"/>
    </source>
</evidence>
<dbReference type="PANTHER" id="PTHR43174:SF1">
    <property type="entry name" value="UDP-N-ACETYLGLUCOSAMINE 2-EPIMERASE"/>
    <property type="match status" value="1"/>
</dbReference>
<dbReference type="Gene3D" id="3.40.50.2000">
    <property type="entry name" value="Glycogen Phosphorylase B"/>
    <property type="match status" value="2"/>
</dbReference>
<organism evidence="3 4">
    <name type="scientific">Pricia antarctica</name>
    <dbReference type="NCBI Taxonomy" id="641691"/>
    <lineage>
        <taxon>Bacteria</taxon>
        <taxon>Pseudomonadati</taxon>
        <taxon>Bacteroidota</taxon>
        <taxon>Flavobacteriia</taxon>
        <taxon>Flavobacteriales</taxon>
        <taxon>Flavobacteriaceae</taxon>
        <taxon>Pricia</taxon>
    </lineage>
</organism>
<accession>A0A1G6YPL6</accession>
<dbReference type="OrthoDB" id="9803238at2"/>
<dbReference type="EMBL" id="FNAO01000002">
    <property type="protein sequence ID" value="SDD92250.1"/>
    <property type="molecule type" value="Genomic_DNA"/>
</dbReference>
<name>A0A1G6YPL6_9FLAO</name>
<dbReference type="PANTHER" id="PTHR43174">
    <property type="entry name" value="UDP-N-ACETYLGLUCOSAMINE 2-EPIMERASE"/>
    <property type="match status" value="1"/>
</dbReference>
<gene>
    <name evidence="3" type="ORF">SAMN05421636_102327</name>
</gene>
<dbReference type="Pfam" id="PF02350">
    <property type="entry name" value="Epimerase_2"/>
    <property type="match status" value="1"/>
</dbReference>
<proteinExistence type="inferred from homology"/>
<keyword evidence="4" id="KW-1185">Reference proteome</keyword>
<reference evidence="3 4" key="1">
    <citation type="submission" date="2016-10" db="EMBL/GenBank/DDBJ databases">
        <authorList>
            <person name="de Groot N.N."/>
        </authorList>
    </citation>
    <scope>NUCLEOTIDE SEQUENCE [LARGE SCALE GENOMIC DNA]</scope>
    <source>
        <strain evidence="3 4">DSM 23421</strain>
    </source>
</reference>
<dbReference type="Proteomes" id="UP000199109">
    <property type="component" value="Unassembled WGS sequence"/>
</dbReference>
<feature type="domain" description="UDP-N-acetylglucosamine 2-epimerase" evidence="2">
    <location>
        <begin position="23"/>
        <end position="354"/>
    </location>
</feature>
<keyword evidence="1" id="KW-0413">Isomerase</keyword>
<sequence length="361" mass="40309">MKILTIIGARPQFIKAAAVSRVIQSQQHLDEILVHTGQHFDANMSAVFFDELNIPEPKYNLDISGGSHGEQTGKMLIKIEEVLLKENPDLVLVYGDTNSTLAAALAAVKLHIPLAHVEAGLRSFNKKMPEEINRILTDHSSDILFTPTAAAIKNLQNEGIDNSKILNVGDVMLDATNYYGTKAEEHSSILTDLKLTPKGYILVTVHRAENTDSLTRLKSIFDSLEKLSSDHNLVIPVHPRTMKSLKAIDFSRERSKIKFISPVGYLDMMMLEKYSKTIITDSGGVQKEAYFHKVPCVTLRDETEWTELVVNGWNFLANSDNLFESFSKAQKIKFSDVDNIYGDGDAAFKIVDKLLQYPTSI</sequence>
<protein>
    <submittedName>
        <fullName evidence="3">UDP-GlcNAc3NAcA epimerase</fullName>
    </submittedName>
</protein>
<dbReference type="InterPro" id="IPR003331">
    <property type="entry name" value="UDP_GlcNAc_Epimerase_2_dom"/>
</dbReference>
<dbReference type="NCBIfam" id="TIGR00236">
    <property type="entry name" value="wecB"/>
    <property type="match status" value="1"/>
</dbReference>
<comment type="similarity">
    <text evidence="1">Belongs to the UDP-N-acetylglucosamine 2-epimerase family.</text>
</comment>
<dbReference type="AlphaFoldDB" id="A0A1G6YPL6"/>
<dbReference type="CDD" id="cd03786">
    <property type="entry name" value="GTB_UDP-GlcNAc_2-Epimerase"/>
    <property type="match status" value="1"/>
</dbReference>